<evidence type="ECO:0000256" key="1">
    <source>
        <dbReference type="SAM" id="Phobius"/>
    </source>
</evidence>
<feature type="transmembrane region" description="Helical" evidence="1">
    <location>
        <begin position="94"/>
        <end position="113"/>
    </location>
</feature>
<protein>
    <recommendedName>
        <fullName evidence="3">Rod shape-determining protein MreD</fullName>
    </recommendedName>
</protein>
<organism evidence="2">
    <name type="scientific">Hydrogenobacter sp</name>
    <dbReference type="NCBI Taxonomy" id="2152829"/>
    <lineage>
        <taxon>Bacteria</taxon>
        <taxon>Pseudomonadati</taxon>
        <taxon>Aquificota</taxon>
        <taxon>Aquificia</taxon>
        <taxon>Aquificales</taxon>
        <taxon>Aquificaceae</taxon>
        <taxon>Hydrogenobacter</taxon>
    </lineage>
</organism>
<feature type="transmembrane region" description="Helical" evidence="1">
    <location>
        <begin position="65"/>
        <end position="82"/>
    </location>
</feature>
<name>A0A7C2YVR6_9AQUI</name>
<dbReference type="EMBL" id="DSFP01000031">
    <property type="protein sequence ID" value="HEW45691.1"/>
    <property type="molecule type" value="Genomic_DNA"/>
</dbReference>
<feature type="transmembrane region" description="Helical" evidence="1">
    <location>
        <begin position="125"/>
        <end position="145"/>
    </location>
</feature>
<evidence type="ECO:0008006" key="3">
    <source>
        <dbReference type="Google" id="ProtNLM"/>
    </source>
</evidence>
<keyword evidence="1" id="KW-0812">Transmembrane</keyword>
<comment type="caution">
    <text evidence="2">The sequence shown here is derived from an EMBL/GenBank/DDBJ whole genome shotgun (WGS) entry which is preliminary data.</text>
</comment>
<keyword evidence="1" id="KW-1133">Transmembrane helix</keyword>
<dbReference type="AlphaFoldDB" id="A0A7C2YVR6"/>
<reference evidence="2" key="1">
    <citation type="journal article" date="2020" name="mSystems">
        <title>Genome- and Community-Level Interaction Insights into Carbon Utilization and Element Cycling Functions of Hydrothermarchaeota in Hydrothermal Sediment.</title>
        <authorList>
            <person name="Zhou Z."/>
            <person name="Liu Y."/>
            <person name="Xu W."/>
            <person name="Pan J."/>
            <person name="Luo Z.H."/>
            <person name="Li M."/>
        </authorList>
    </citation>
    <scope>NUCLEOTIDE SEQUENCE [LARGE SCALE GENOMIC DNA]</scope>
    <source>
        <strain evidence="2">SpSt-132</strain>
    </source>
</reference>
<gene>
    <name evidence="2" type="ORF">ENO47_03350</name>
</gene>
<proteinExistence type="predicted"/>
<accession>A0A7C2YVR6</accession>
<sequence>MRFYLFTLIIAFFQSSVLLALFHNLLTVPNLLLAYLFINLLKEEDHSLKKPLISGLFLDLFQDSLGLHISGYTFFSIWLSFLKARFNLPSRAALLLAYIILSLVEKLWVVILFRLRYYLEINPLLFLLSYVIELSFIIFISRGYFNRVHE</sequence>
<keyword evidence="1" id="KW-0472">Membrane</keyword>
<evidence type="ECO:0000313" key="2">
    <source>
        <dbReference type="EMBL" id="HEW45691.1"/>
    </source>
</evidence>